<dbReference type="AlphaFoldDB" id="A0A2J6RUG4"/>
<keyword evidence="2" id="KW-0472">Membrane</keyword>
<feature type="region of interest" description="Disordered" evidence="1">
    <location>
        <begin position="305"/>
        <end position="327"/>
    </location>
</feature>
<feature type="region of interest" description="Disordered" evidence="1">
    <location>
        <begin position="153"/>
        <end position="175"/>
    </location>
</feature>
<organism evidence="3 4">
    <name type="scientific">Hyaloscypha variabilis (strain UAMH 11265 / GT02V1 / F)</name>
    <name type="common">Meliniomyces variabilis</name>
    <dbReference type="NCBI Taxonomy" id="1149755"/>
    <lineage>
        <taxon>Eukaryota</taxon>
        <taxon>Fungi</taxon>
        <taxon>Dikarya</taxon>
        <taxon>Ascomycota</taxon>
        <taxon>Pezizomycotina</taxon>
        <taxon>Leotiomycetes</taxon>
        <taxon>Helotiales</taxon>
        <taxon>Hyaloscyphaceae</taxon>
        <taxon>Hyaloscypha</taxon>
        <taxon>Hyaloscypha variabilis</taxon>
    </lineage>
</organism>
<dbReference type="EMBL" id="KZ613943">
    <property type="protein sequence ID" value="PMD42157.1"/>
    <property type="molecule type" value="Genomic_DNA"/>
</dbReference>
<evidence type="ECO:0000313" key="4">
    <source>
        <dbReference type="Proteomes" id="UP000235786"/>
    </source>
</evidence>
<feature type="region of interest" description="Disordered" evidence="1">
    <location>
        <begin position="237"/>
        <end position="256"/>
    </location>
</feature>
<evidence type="ECO:0000313" key="3">
    <source>
        <dbReference type="EMBL" id="PMD42157.1"/>
    </source>
</evidence>
<reference evidence="3 4" key="1">
    <citation type="submission" date="2016-04" db="EMBL/GenBank/DDBJ databases">
        <title>A degradative enzymes factory behind the ericoid mycorrhizal symbiosis.</title>
        <authorList>
            <consortium name="DOE Joint Genome Institute"/>
            <person name="Martino E."/>
            <person name="Morin E."/>
            <person name="Grelet G."/>
            <person name="Kuo A."/>
            <person name="Kohler A."/>
            <person name="Daghino S."/>
            <person name="Barry K."/>
            <person name="Choi C."/>
            <person name="Cichocki N."/>
            <person name="Clum A."/>
            <person name="Copeland A."/>
            <person name="Hainaut M."/>
            <person name="Haridas S."/>
            <person name="Labutti K."/>
            <person name="Lindquist E."/>
            <person name="Lipzen A."/>
            <person name="Khouja H.-R."/>
            <person name="Murat C."/>
            <person name="Ohm R."/>
            <person name="Olson A."/>
            <person name="Spatafora J."/>
            <person name="Veneault-Fourrey C."/>
            <person name="Henrissat B."/>
            <person name="Grigoriev I."/>
            <person name="Martin F."/>
            <person name="Perotto S."/>
        </authorList>
    </citation>
    <scope>NUCLEOTIDE SEQUENCE [LARGE SCALE GENOMIC DNA]</scope>
    <source>
        <strain evidence="3 4">F</strain>
    </source>
</reference>
<evidence type="ECO:0000256" key="2">
    <source>
        <dbReference type="SAM" id="Phobius"/>
    </source>
</evidence>
<keyword evidence="2" id="KW-1133">Transmembrane helix</keyword>
<feature type="region of interest" description="Disordered" evidence="1">
    <location>
        <begin position="1"/>
        <end position="67"/>
    </location>
</feature>
<dbReference type="Proteomes" id="UP000235786">
    <property type="component" value="Unassembled WGS sequence"/>
</dbReference>
<feature type="compositionally biased region" description="Polar residues" evidence="1">
    <location>
        <begin position="165"/>
        <end position="175"/>
    </location>
</feature>
<gene>
    <name evidence="3" type="ORF">L207DRAFT_580832</name>
</gene>
<accession>A0A2J6RUG4</accession>
<dbReference type="OrthoDB" id="6108017at2759"/>
<proteinExistence type="predicted"/>
<protein>
    <submittedName>
        <fullName evidence="3">Uncharacterized protein</fullName>
    </submittedName>
</protein>
<name>A0A2J6RUG4_HYAVF</name>
<feature type="transmembrane region" description="Helical" evidence="2">
    <location>
        <begin position="365"/>
        <end position="390"/>
    </location>
</feature>
<evidence type="ECO:0000256" key="1">
    <source>
        <dbReference type="SAM" id="MobiDB-lite"/>
    </source>
</evidence>
<feature type="compositionally biased region" description="Basic and acidic residues" evidence="1">
    <location>
        <begin position="153"/>
        <end position="164"/>
    </location>
</feature>
<sequence length="392" mass="44606">MSHNSSSDSTSPPSTAATSPLHDVPEAGVQSRGSIQPCSDYLEMQSEASLKGRNPRADVFVPKPQSDDNYKRELMVSDLGDNGRCEGCCFRLEVEKQNGDLVIENNDLKTKVADHKAELDRATDTYPQQIHMSIGPLEEKIKDLEREVVNADERRKQQEIRHASELSTVQSQRDALKENVSNLESKLTETKDSHEKTLSALQKRLDDSEDFSNKTLVAAKKANITHSDNIRQLKEENEKLRQKVNSSEKEVETKDQEVEKFNGLLEEQKDNLNAEKKRRKQAEKDKNASALELAKTKITLSNTESKLKKVQEKKKSADDHKKKMKKSLEEMEDKMKLKSKEDADRISNLKAEVSAHVRQKRRMQWCYPAFFLLGFMSAILILIILIYLGVHS</sequence>
<keyword evidence="2" id="KW-0812">Transmembrane</keyword>
<feature type="compositionally biased region" description="Low complexity" evidence="1">
    <location>
        <begin position="1"/>
        <end position="20"/>
    </location>
</feature>
<keyword evidence="4" id="KW-1185">Reference proteome</keyword>
<feature type="region of interest" description="Disordered" evidence="1">
    <location>
        <begin position="269"/>
        <end position="288"/>
    </location>
</feature>